<feature type="region of interest" description="Disordered" evidence="1">
    <location>
        <begin position="2354"/>
        <end position="2378"/>
    </location>
</feature>
<gene>
    <name evidence="2" type="ORF">DPMN_008815</name>
</gene>
<name>A0A9D4MZ60_DREPO</name>
<evidence type="ECO:0000313" key="3">
    <source>
        <dbReference type="Proteomes" id="UP000828390"/>
    </source>
</evidence>
<feature type="region of interest" description="Disordered" evidence="1">
    <location>
        <begin position="2142"/>
        <end position="2161"/>
    </location>
</feature>
<keyword evidence="3" id="KW-1185">Reference proteome</keyword>
<feature type="compositionally biased region" description="Polar residues" evidence="1">
    <location>
        <begin position="2247"/>
        <end position="2263"/>
    </location>
</feature>
<feature type="region of interest" description="Disordered" evidence="1">
    <location>
        <begin position="2183"/>
        <end position="2289"/>
    </location>
</feature>
<feature type="region of interest" description="Disordered" evidence="1">
    <location>
        <begin position="1918"/>
        <end position="1943"/>
    </location>
</feature>
<feature type="compositionally biased region" description="Low complexity" evidence="1">
    <location>
        <begin position="1923"/>
        <end position="1932"/>
    </location>
</feature>
<reference evidence="2" key="1">
    <citation type="journal article" date="2019" name="bioRxiv">
        <title>The Genome of the Zebra Mussel, Dreissena polymorpha: A Resource for Invasive Species Research.</title>
        <authorList>
            <person name="McCartney M.A."/>
            <person name="Auch B."/>
            <person name="Kono T."/>
            <person name="Mallez S."/>
            <person name="Zhang Y."/>
            <person name="Obille A."/>
            <person name="Becker A."/>
            <person name="Abrahante J.E."/>
            <person name="Garbe J."/>
            <person name="Badalamenti J.P."/>
            <person name="Herman A."/>
            <person name="Mangelson H."/>
            <person name="Liachko I."/>
            <person name="Sullivan S."/>
            <person name="Sone E.D."/>
            <person name="Koren S."/>
            <person name="Silverstein K.A.T."/>
            <person name="Beckman K.B."/>
            <person name="Gohl D.M."/>
        </authorList>
    </citation>
    <scope>NUCLEOTIDE SEQUENCE</scope>
    <source>
        <strain evidence="2">Duluth1</strain>
        <tissue evidence="2">Whole animal</tissue>
    </source>
</reference>
<dbReference type="EMBL" id="JAIWYP010000001">
    <property type="protein sequence ID" value="KAH3884830.1"/>
    <property type="molecule type" value="Genomic_DNA"/>
</dbReference>
<evidence type="ECO:0000313" key="2">
    <source>
        <dbReference type="EMBL" id="KAH3884830.1"/>
    </source>
</evidence>
<evidence type="ECO:0000256" key="1">
    <source>
        <dbReference type="SAM" id="MobiDB-lite"/>
    </source>
</evidence>
<protein>
    <submittedName>
        <fullName evidence="2">Uncharacterized protein</fullName>
    </submittedName>
</protein>
<proteinExistence type="predicted"/>
<comment type="caution">
    <text evidence="2">The sequence shown here is derived from an EMBL/GenBank/DDBJ whole genome shotgun (WGS) entry which is preliminary data.</text>
</comment>
<dbReference type="Proteomes" id="UP000828390">
    <property type="component" value="Unassembled WGS sequence"/>
</dbReference>
<accession>A0A9D4MZ60</accession>
<sequence>MAADDDDAIPEASDIEKTAPITFVETFLLRLLDDLNSGRLSEEDIAKLASYCVDQFGSSKTAAQGEGVTSSVVECQTGETYVTTSSSSVIAAKMVDFTLDKILTQLYSGSITPDELASLTVSLIDLVTGSQSPDDMSNDSELDGYIKDTLRTATSSALDPREDSPVCDAIVDDFVLKTLSHLIQDLENDSLTKEQIKLIAKSIKDGQQDVPAKDEQSDIHNFLQNMLHQLELGTMDFQSLYQIVFAIVYTYKQIKEPQSDGFENRVTSLLRELLQTVEQQVDSGMIEDIDISIVREANNRMTNSSLDMDQIQEISTSIVNLCEVDIPVALHSAASTVETVLSQTKEKLQNNEIDNDFHHNVQNVAEAVISAISRKSPDLKDVFIQVLEKIHSFVDEEGGVGEFSTSDIDLVISQLKKNEILNDQILEIARAVVIALNHPIKSESSQEASMTVKESLREILREIQDGIIQSSCLSDVIHAIQECCNAAKSHDMHYSDFLQKLASFLRRVLDKLTYQILTGTINDTAFENLTRKSSSSFIRVDAHLPPLEKSKHVKESLTTHSKHILVSLQQLIDRIDSGDVRMDECNSIGKYLIQCGSKLTQKASYKSSSTDVVANDVVEEVIQTLQLEIESGTIKGDSLLEMTSAILSTSTSESAVNSVDTTFTRKNIQRRSQNYQASKGDSCPTLTSRSASTIASQLVSEVIDIIRRDLMQRGVPNSILPSIASSVVTLLVGSQRADAFTELDKYRPIINNIIDCLKTEKLEEKCVCEIFAVILENYKTIFADSEENTYEQKDELCEEDAVLVHTLVNETLSNIERRLAKGQLTKASLSAPSISHSGNTSLVASDLVSACLNQIRHDLTHVTVKSISPKPVADFIIDIITNLQMQLEQGLVSSLSMALFYQAVSNDRSDLHTLETNASHKLQTVVSDIKMKGQGSVYVKNIVNTYLSRNYQDVISTDPLKAIESILMSVSSDILVRFVRSTLQSILLEIQGDEMRFCEKLPSTIVLRSASSMIAESAVKEVISRVQEEMSSFVERMQPKVSKRDLERTASRLVGELKPSSPHSMGSFHSAKSCELEDIVLETLHNIVSNLRLEQSIKQSNSKITTKDSYTTQEINDFVLDVLQNIVADQQDKRSQIDLEIQAKDSFSQSRIDSNDSKDAITYVNQMLHTVLEQMYTEYRARNVSDPESGLLEVKIIETIQRSLSIDSERQLQDELHDYQRDDVRRLLIQCMSKTISYIKDGKFSIQDLAAMYVTCNRALGHECTFGTDDITEEMVVHMLEKVRIKLSTLSLNDKILDELSIQVAILGMESSLTKETRSDSSIASSQIQEIVQDVLSQITEQLKAETTHADFEKSEKDLSIASSQRKEIVQDVLSQITEQLKTATVNVNVRLSENDLSMASSQIQTIVQDVISQITEQLKTDTVKVDVEKLENELAIASSQIQTIVQGVLSQVSEQLNRDTVNIDVRRSENDLSIPSFQIQTLVNGVLGQITEQLKTDTSNVDVGNSEHDLSIASSQIQTIVQDVLSQITEQLKTDTVNVDIGGSENDLSVTSSQIQTMVEGVLSQITEQLKTDTIHVDFGKLENSLSIVSSQMQATVKVVLSQITEKFKTDISNEDIAQSEHDSTIASSQVNEIVQDVLSQITEQLKTDSSIVGQSENESSISSSQIKGMVQEVLSKITEQIKTEYTNVNVGKSENHLSIASSQIQTIVEDVLSQITEQLEKDTVNIDVGQPQNALSISSSQMQTIVHGVNSQINEHLKTDISSADVVHSEYDSSIASSQLHELVQDVLIKITEQLKRDTKNVDVGESANDLSISSSQLHEIVQDVLCKITEQLKKDTTNVDVGQSENDSSISSSQLHEIVNEVLSKLTEQLKTDTTNVDVGKSEHDSSSTSSQIKEIVQEVLIKITEQLKTETTNFDVKQSGNNSSSASSPIQESVHEDLSKKTEQIKTEYTNVNVGKSEKHLAIASSQIQTNVEDVLSQITEQLEKDTVNIDVGQPQNALSISSSQMQTIVHGVNSQINEHLKTDISSADVGHSEYDSSIASSQLHELVQDVLIKITEQLKRDTKNVDVGESANDLSISSSQLHEIVQDVLCKITEQLKKDTTNVDVGQSENDSSISSSQLHEIVNEVLSKLTEQLKTDTTNVDVGKSEHDSSSTSSQIKEIVQEVLIKITEQLKTETTNFDVRQSGNNSSSASSPIQESVHEDLSKKTKQLKTDTTNVDVGRSKNNVNKNDNRRRSVSSVDSQNTLSTRNSNKNEQLVNKRSADKTGIVPKIQKAETETKTSIRSTNKWLKKRCNEPRPMLSRQQSRQETSTVTGGLYSGVQCQSAAAAYGNRKQSTLNKFRTEQQALNRLKRPQNKHAIDSKTTGLQARRNDRKSAVKGISCDQITVQKSEDTTSIYLNRPLELRSLCGSHTAEIHFREPTCANENRSAFS</sequence>
<reference evidence="2" key="2">
    <citation type="submission" date="2020-11" db="EMBL/GenBank/DDBJ databases">
        <authorList>
            <person name="McCartney M.A."/>
            <person name="Auch B."/>
            <person name="Kono T."/>
            <person name="Mallez S."/>
            <person name="Becker A."/>
            <person name="Gohl D.M."/>
            <person name="Silverstein K.A.T."/>
            <person name="Koren S."/>
            <person name="Bechman K.B."/>
            <person name="Herman A."/>
            <person name="Abrahante J.E."/>
            <person name="Garbe J."/>
        </authorList>
    </citation>
    <scope>NUCLEOTIDE SEQUENCE</scope>
    <source>
        <strain evidence="2">Duluth1</strain>
        <tissue evidence="2">Whole animal</tissue>
    </source>
</reference>
<organism evidence="2 3">
    <name type="scientific">Dreissena polymorpha</name>
    <name type="common">Zebra mussel</name>
    <name type="synonym">Mytilus polymorpha</name>
    <dbReference type="NCBI Taxonomy" id="45954"/>
    <lineage>
        <taxon>Eukaryota</taxon>
        <taxon>Metazoa</taxon>
        <taxon>Spiralia</taxon>
        <taxon>Lophotrochozoa</taxon>
        <taxon>Mollusca</taxon>
        <taxon>Bivalvia</taxon>
        <taxon>Autobranchia</taxon>
        <taxon>Heteroconchia</taxon>
        <taxon>Euheterodonta</taxon>
        <taxon>Imparidentia</taxon>
        <taxon>Neoheterodontei</taxon>
        <taxon>Myida</taxon>
        <taxon>Dreissenoidea</taxon>
        <taxon>Dreissenidae</taxon>
        <taxon>Dreissena</taxon>
    </lineage>
</organism>
<feature type="compositionally biased region" description="Low complexity" evidence="1">
    <location>
        <begin position="2189"/>
        <end position="2198"/>
    </location>
</feature>